<comment type="caution">
    <text evidence="2">The sequence shown here is derived from an EMBL/GenBank/DDBJ whole genome shotgun (WGS) entry which is preliminary data.</text>
</comment>
<dbReference type="Proteomes" id="UP000543642">
    <property type="component" value="Unassembled WGS sequence"/>
</dbReference>
<gene>
    <name evidence="2" type="ORF">HNP82_000446</name>
</gene>
<dbReference type="RefSeq" id="WP_183770986.1">
    <property type="nucleotide sequence ID" value="NZ_JACHFW010000001.1"/>
</dbReference>
<dbReference type="PANTHER" id="PTHR14119:SF3">
    <property type="entry name" value="ISOCHORISMATASE DOMAIN-CONTAINING PROTEIN 2"/>
    <property type="match status" value="1"/>
</dbReference>
<dbReference type="SUPFAM" id="SSF52499">
    <property type="entry name" value="Isochorismatase-like hydrolases"/>
    <property type="match status" value="1"/>
</dbReference>
<protein>
    <submittedName>
        <fullName evidence="2">Nicotinamidase-related amidase</fullName>
    </submittedName>
</protein>
<organism evidence="2 3">
    <name type="scientific">Catenibacillus scindens</name>
    <dbReference type="NCBI Taxonomy" id="673271"/>
    <lineage>
        <taxon>Bacteria</taxon>
        <taxon>Bacillati</taxon>
        <taxon>Bacillota</taxon>
        <taxon>Clostridia</taxon>
        <taxon>Lachnospirales</taxon>
        <taxon>Lachnospiraceae</taxon>
        <taxon>Catenibacillus</taxon>
    </lineage>
</organism>
<proteinExistence type="predicted"/>
<dbReference type="InterPro" id="IPR050993">
    <property type="entry name" value="Isochorismatase_domain"/>
</dbReference>
<feature type="domain" description="Isochorismatase-like" evidence="1">
    <location>
        <begin position="9"/>
        <end position="157"/>
    </location>
</feature>
<dbReference type="PANTHER" id="PTHR14119">
    <property type="entry name" value="HYDROLASE"/>
    <property type="match status" value="1"/>
</dbReference>
<dbReference type="InterPro" id="IPR000868">
    <property type="entry name" value="Isochorismatase-like_dom"/>
</dbReference>
<name>A0A7W8H8Z4_9FIRM</name>
<evidence type="ECO:0000313" key="2">
    <source>
        <dbReference type="EMBL" id="MBB5263352.1"/>
    </source>
</evidence>
<evidence type="ECO:0000259" key="1">
    <source>
        <dbReference type="Pfam" id="PF00857"/>
    </source>
</evidence>
<dbReference type="InterPro" id="IPR036380">
    <property type="entry name" value="Isochorismatase-like_sf"/>
</dbReference>
<evidence type="ECO:0000313" key="3">
    <source>
        <dbReference type="Proteomes" id="UP000543642"/>
    </source>
</evidence>
<sequence>MRLLLEETMALVVDYQERLMPVIYDNEELERRSAVLLKGLKTLGVPMVMTQQYTKGIGMTVPAITEAVGSSDYFDKITFSCYEDGAVRARIEELGKKNVIVCGIEAHICVLQTCIDLKAAGYTPVLVADCISSRKSYDTEIALLRAQSEGIYVTTTEAVLFELTRKAGSPVFKEISRLIK</sequence>
<reference evidence="2 3" key="1">
    <citation type="submission" date="2020-08" db="EMBL/GenBank/DDBJ databases">
        <title>Genomic Encyclopedia of Type Strains, Phase IV (KMG-IV): sequencing the most valuable type-strain genomes for metagenomic binning, comparative biology and taxonomic classification.</title>
        <authorList>
            <person name="Goeker M."/>
        </authorList>
    </citation>
    <scope>NUCLEOTIDE SEQUENCE [LARGE SCALE GENOMIC DNA]</scope>
    <source>
        <strain evidence="2 3">DSM 106146</strain>
    </source>
</reference>
<accession>A0A7W8H8Z4</accession>
<dbReference type="Gene3D" id="3.40.50.850">
    <property type="entry name" value="Isochorismatase-like"/>
    <property type="match status" value="1"/>
</dbReference>
<dbReference type="Pfam" id="PF00857">
    <property type="entry name" value="Isochorismatase"/>
    <property type="match status" value="1"/>
</dbReference>
<keyword evidence="3" id="KW-1185">Reference proteome</keyword>
<dbReference type="EMBL" id="JACHFW010000001">
    <property type="protein sequence ID" value="MBB5263352.1"/>
    <property type="molecule type" value="Genomic_DNA"/>
</dbReference>
<dbReference type="AlphaFoldDB" id="A0A7W8H8Z4"/>